<evidence type="ECO:0000313" key="2">
    <source>
        <dbReference type="EMBL" id="MDP9896808.1"/>
    </source>
</evidence>
<accession>A0AAW8D9M2</accession>
<evidence type="ECO:0008006" key="4">
    <source>
        <dbReference type="Google" id="ProtNLM"/>
    </source>
</evidence>
<organism evidence="2 3">
    <name type="scientific">Variovorax boronicumulans</name>
    <dbReference type="NCBI Taxonomy" id="436515"/>
    <lineage>
        <taxon>Bacteria</taxon>
        <taxon>Pseudomonadati</taxon>
        <taxon>Pseudomonadota</taxon>
        <taxon>Betaproteobacteria</taxon>
        <taxon>Burkholderiales</taxon>
        <taxon>Comamonadaceae</taxon>
        <taxon>Variovorax</taxon>
    </lineage>
</organism>
<dbReference type="RefSeq" id="WP_307601643.1">
    <property type="nucleotide sequence ID" value="NZ_JAUSRD010000021.1"/>
</dbReference>
<gene>
    <name evidence="2" type="ORF">J2W31_005949</name>
</gene>
<evidence type="ECO:0000313" key="3">
    <source>
        <dbReference type="Proteomes" id="UP001242045"/>
    </source>
</evidence>
<feature type="compositionally biased region" description="Basic and acidic residues" evidence="1">
    <location>
        <begin position="1"/>
        <end position="12"/>
    </location>
</feature>
<comment type="caution">
    <text evidence="2">The sequence shown here is derived from an EMBL/GenBank/DDBJ whole genome shotgun (WGS) entry which is preliminary data.</text>
</comment>
<feature type="region of interest" description="Disordered" evidence="1">
    <location>
        <begin position="1"/>
        <end position="21"/>
    </location>
</feature>
<protein>
    <recommendedName>
        <fullName evidence="4">Transcriptional regulator</fullName>
    </recommendedName>
</protein>
<dbReference type="EMBL" id="JAUSRD010000021">
    <property type="protein sequence ID" value="MDP9896808.1"/>
    <property type="molecule type" value="Genomic_DNA"/>
</dbReference>
<dbReference type="Proteomes" id="UP001242045">
    <property type="component" value="Unassembled WGS sequence"/>
</dbReference>
<sequence>MDDTKNPKKAAEAGDEGTTPEAYTQNLLTVVETPTFQGLWPNYWTEEERAEFAAHIAANPDEGDLIRESGGCRKVRWKRAGSGKSSGVRVIYFSRSEQGELVLLIIYAKAKHDSIKASTLKGLKDAATKAAK</sequence>
<name>A0AAW8D9M2_9BURK</name>
<evidence type="ECO:0000256" key="1">
    <source>
        <dbReference type="SAM" id="MobiDB-lite"/>
    </source>
</evidence>
<reference evidence="2" key="1">
    <citation type="submission" date="2023-07" db="EMBL/GenBank/DDBJ databases">
        <title>Sorghum-associated microbial communities from plants grown in Nebraska, USA.</title>
        <authorList>
            <person name="Schachtman D."/>
        </authorList>
    </citation>
    <scope>NUCLEOTIDE SEQUENCE</scope>
    <source>
        <strain evidence="2">DS3754</strain>
    </source>
</reference>
<proteinExistence type="predicted"/>
<dbReference type="AlphaFoldDB" id="A0AAW8D9M2"/>